<protein>
    <submittedName>
        <fullName evidence="3">Putative salivary kunitz domain protein</fullName>
    </submittedName>
</protein>
<dbReference type="EMBL" id="GADI01005914">
    <property type="protein sequence ID" value="JAA67894.1"/>
    <property type="molecule type" value="mRNA"/>
</dbReference>
<dbReference type="AlphaFoldDB" id="A0A0K8RBM8"/>
<feature type="compositionally biased region" description="Basic and acidic residues" evidence="1">
    <location>
        <begin position="85"/>
        <end position="96"/>
    </location>
</feature>
<reference evidence="3" key="1">
    <citation type="submission" date="2012-12" db="EMBL/GenBank/DDBJ databases">
        <title>Identification and characterization of a phenylalanine ammonia-lyase gene family in Isatis indigotica Fort.</title>
        <authorList>
            <person name="Liu Q."/>
            <person name="Chen J."/>
            <person name="Zhou X."/>
            <person name="Di P."/>
            <person name="Xiao Y."/>
            <person name="Xuan H."/>
            <person name="Zhang L."/>
            <person name="Chen W."/>
        </authorList>
    </citation>
    <scope>NUCLEOTIDE SEQUENCE</scope>
    <source>
        <tissue evidence="3">Salivary gland</tissue>
    </source>
</reference>
<organism evidence="3">
    <name type="scientific">Ixodes ricinus</name>
    <name type="common">Common tick</name>
    <name type="synonym">Acarus ricinus</name>
    <dbReference type="NCBI Taxonomy" id="34613"/>
    <lineage>
        <taxon>Eukaryota</taxon>
        <taxon>Metazoa</taxon>
        <taxon>Ecdysozoa</taxon>
        <taxon>Arthropoda</taxon>
        <taxon>Chelicerata</taxon>
        <taxon>Arachnida</taxon>
        <taxon>Acari</taxon>
        <taxon>Parasitiformes</taxon>
        <taxon>Ixodida</taxon>
        <taxon>Ixodoidea</taxon>
        <taxon>Ixodidae</taxon>
        <taxon>Ixodinae</taxon>
        <taxon>Ixodes</taxon>
    </lineage>
</organism>
<feature type="region of interest" description="Disordered" evidence="1">
    <location>
        <begin position="85"/>
        <end position="110"/>
    </location>
</feature>
<evidence type="ECO:0000256" key="1">
    <source>
        <dbReference type="SAM" id="MobiDB-lite"/>
    </source>
</evidence>
<keyword evidence="2" id="KW-0732">Signal</keyword>
<evidence type="ECO:0000256" key="2">
    <source>
        <dbReference type="SAM" id="SignalP"/>
    </source>
</evidence>
<dbReference type="GO" id="GO:0004867">
    <property type="term" value="F:serine-type endopeptidase inhibitor activity"/>
    <property type="evidence" value="ECO:0007669"/>
    <property type="project" value="InterPro"/>
</dbReference>
<proteinExistence type="evidence at transcript level"/>
<feature type="chain" id="PRO_5005517303" evidence="2">
    <location>
        <begin position="20"/>
        <end position="143"/>
    </location>
</feature>
<accession>A0A0K8RBM8</accession>
<dbReference type="InterPro" id="IPR036880">
    <property type="entry name" value="Kunitz_BPTI_sf"/>
</dbReference>
<dbReference type="SUPFAM" id="SSF57362">
    <property type="entry name" value="BPTI-like"/>
    <property type="match status" value="1"/>
</dbReference>
<name>A0A0K8RBM8_IXORI</name>
<evidence type="ECO:0000313" key="3">
    <source>
        <dbReference type="EMBL" id="JAA67894.1"/>
    </source>
</evidence>
<feature type="signal peptide" evidence="2">
    <location>
        <begin position="1"/>
        <end position="19"/>
    </location>
</feature>
<sequence length="143" mass="16619">MKTTIAALCFLAAALCVSALLPEEICRAPHAISSCAGTVKVMWYFDGNSNKCESYSGMWYGVTVIDSWESERNCRVEEVPSFPLRTERTRPNDDYKTNLPRTRRRTPETDLPRQTIREYQVKRPVAASRKIWLIWWQEHPTKH</sequence>